<evidence type="ECO:0000313" key="3">
    <source>
        <dbReference type="EMBL" id="MFC7180810.1"/>
    </source>
</evidence>
<evidence type="ECO:0000259" key="2">
    <source>
        <dbReference type="Pfam" id="PF18299"/>
    </source>
</evidence>
<dbReference type="RefSeq" id="WP_380231269.1">
    <property type="nucleotide sequence ID" value="NZ_JBHSVH010000002.1"/>
</dbReference>
<proteinExistence type="predicted"/>
<name>A0ABW2FWL4_9ACTN</name>
<feature type="region of interest" description="Disordered" evidence="1">
    <location>
        <begin position="244"/>
        <end position="273"/>
    </location>
</feature>
<feature type="domain" description="ATP-grasp" evidence="2">
    <location>
        <begin position="59"/>
        <end position="219"/>
    </location>
</feature>
<evidence type="ECO:0000313" key="4">
    <source>
        <dbReference type="Proteomes" id="UP001596435"/>
    </source>
</evidence>
<protein>
    <submittedName>
        <fullName evidence="3">ATP-grasp domain-containing protein</fullName>
    </submittedName>
</protein>
<dbReference type="InterPro" id="IPR041261">
    <property type="entry name" value="R2K_2"/>
</dbReference>
<reference evidence="4" key="1">
    <citation type="journal article" date="2019" name="Int. J. Syst. Evol. Microbiol.">
        <title>The Global Catalogue of Microorganisms (GCM) 10K type strain sequencing project: providing services to taxonomists for standard genome sequencing and annotation.</title>
        <authorList>
            <consortium name="The Broad Institute Genomics Platform"/>
            <consortium name="The Broad Institute Genome Sequencing Center for Infectious Disease"/>
            <person name="Wu L."/>
            <person name="Ma J."/>
        </authorList>
    </citation>
    <scope>NUCLEOTIDE SEQUENCE [LARGE SCALE GENOMIC DNA]</scope>
    <source>
        <strain evidence="4">CGMCC 1.12859</strain>
    </source>
</reference>
<dbReference type="EMBL" id="JBHTAJ010000024">
    <property type="protein sequence ID" value="MFC7180810.1"/>
    <property type="molecule type" value="Genomic_DNA"/>
</dbReference>
<keyword evidence="4" id="KW-1185">Reference proteome</keyword>
<comment type="caution">
    <text evidence="3">The sequence shown here is derived from an EMBL/GenBank/DDBJ whole genome shotgun (WGS) entry which is preliminary data.</text>
</comment>
<sequence>MLAEAAARRGLAVETLPTSRRGSAHYYGGPLFGAGQVDALGLALLEPADDWLTSLPEAFRGREIRDSTLGEARRSTRPAFVKPPSDKGFPAAVYADGGRLPPLRELSPDTPVQTSEVVTWVAEYRLFVLDGTVRTGSRYARFGRLDVAPLGGGRHERAVRGFATELLAECGAGLPSAVVVDVGLLTRADGADETWAVVEANMAWFSHSYAADPDGVLDVVLRSAGPRDRLADRDRPFCRHLMSTVGPPSTVDGPSSVGHSSAVDGPSTVGRRI</sequence>
<organism evidence="3 4">
    <name type="scientific">Kitasatospora paranensis</name>
    <dbReference type="NCBI Taxonomy" id="258053"/>
    <lineage>
        <taxon>Bacteria</taxon>
        <taxon>Bacillati</taxon>
        <taxon>Actinomycetota</taxon>
        <taxon>Actinomycetes</taxon>
        <taxon>Kitasatosporales</taxon>
        <taxon>Streptomycetaceae</taxon>
        <taxon>Kitasatospora</taxon>
    </lineage>
</organism>
<accession>A0ABW2FWL4</accession>
<dbReference type="Pfam" id="PF18299">
    <property type="entry name" value="R2K_2"/>
    <property type="match status" value="1"/>
</dbReference>
<dbReference type="Proteomes" id="UP001596435">
    <property type="component" value="Unassembled WGS sequence"/>
</dbReference>
<evidence type="ECO:0000256" key="1">
    <source>
        <dbReference type="SAM" id="MobiDB-lite"/>
    </source>
</evidence>
<gene>
    <name evidence="3" type="ORF">ACFQMG_14730</name>
</gene>